<feature type="compositionally biased region" description="Pro residues" evidence="4">
    <location>
        <begin position="722"/>
        <end position="736"/>
    </location>
</feature>
<feature type="region of interest" description="Disordered" evidence="4">
    <location>
        <begin position="717"/>
        <end position="801"/>
    </location>
</feature>
<evidence type="ECO:0000256" key="1">
    <source>
        <dbReference type="ARBA" id="ARBA00023125"/>
    </source>
</evidence>
<dbReference type="SMART" id="SM00415">
    <property type="entry name" value="HSF"/>
    <property type="match status" value="1"/>
</dbReference>
<dbReference type="Gene3D" id="1.10.10.10">
    <property type="entry name" value="Winged helix-like DNA-binding domain superfamily/Winged helix DNA-binding domain"/>
    <property type="match status" value="1"/>
</dbReference>
<accession>A0ABP9Z556</accession>
<proteinExistence type="inferred from homology"/>
<dbReference type="CDD" id="cd12148">
    <property type="entry name" value="fungal_TF_MHR"/>
    <property type="match status" value="1"/>
</dbReference>
<keyword evidence="3" id="KW-0175">Coiled coil</keyword>
<gene>
    <name evidence="6" type="ORF">MFLAVUS_007744</name>
</gene>
<dbReference type="EMBL" id="BAABUK010000020">
    <property type="protein sequence ID" value="GAA5814250.1"/>
    <property type="molecule type" value="Genomic_DNA"/>
</dbReference>
<dbReference type="InterPro" id="IPR036388">
    <property type="entry name" value="WH-like_DNA-bd_sf"/>
</dbReference>
<feature type="compositionally biased region" description="Low complexity" evidence="4">
    <location>
        <begin position="737"/>
        <end position="753"/>
    </location>
</feature>
<evidence type="ECO:0000256" key="3">
    <source>
        <dbReference type="SAM" id="Coils"/>
    </source>
</evidence>
<dbReference type="Proteomes" id="UP001473302">
    <property type="component" value="Unassembled WGS sequence"/>
</dbReference>
<keyword evidence="7" id="KW-1185">Reference proteome</keyword>
<feature type="coiled-coil region" evidence="3">
    <location>
        <begin position="639"/>
        <end position="669"/>
    </location>
</feature>
<evidence type="ECO:0000256" key="2">
    <source>
        <dbReference type="RuleBase" id="RU004020"/>
    </source>
</evidence>
<feature type="compositionally biased region" description="Basic and acidic residues" evidence="4">
    <location>
        <begin position="613"/>
        <end position="629"/>
    </location>
</feature>
<evidence type="ECO:0000256" key="4">
    <source>
        <dbReference type="SAM" id="MobiDB-lite"/>
    </source>
</evidence>
<name>A0ABP9Z556_9FUNG</name>
<comment type="caution">
    <text evidence="6">The sequence shown here is derived from an EMBL/GenBank/DDBJ whole genome shotgun (WGS) entry which is preliminary data.</text>
</comment>
<comment type="similarity">
    <text evidence="2">Belongs to the HSF family.</text>
</comment>
<evidence type="ECO:0000313" key="7">
    <source>
        <dbReference type="Proteomes" id="UP001473302"/>
    </source>
</evidence>
<feature type="domain" description="HSF-type DNA-binding" evidence="5">
    <location>
        <begin position="506"/>
        <end position="605"/>
    </location>
</feature>
<feature type="region of interest" description="Disordered" evidence="4">
    <location>
        <begin position="604"/>
        <end position="631"/>
    </location>
</feature>
<protein>
    <recommendedName>
        <fullName evidence="5">HSF-type DNA-binding domain-containing protein</fullName>
    </recommendedName>
</protein>
<dbReference type="Pfam" id="PF00447">
    <property type="entry name" value="HSF_DNA-bind"/>
    <property type="match status" value="1"/>
</dbReference>
<sequence length="801" mass="91812">MAGKVISTGNKDLSCLRYAPPNLTDLSQKVLTLYDTLKELEGEFLVKYMQTSDEDKLDNLINGELESDPEPGTPLQLQHATHQFDVDTKPIDEPAGWSMSLTPRGLSIHAVTRNLSEFNEFIKTVSRQVIRDFGADYLPALWDPDAEGYFEQESDTEELEEDEYLVTVPVFCTSSLLSRRHPPSPPSPPQTTTTSINMEDVSIQIQKILPHILQHLLERYTSLDKPNTTVTHHLIQLMLQLEAYLRLSDDSRDELSFICVITVYIISISYFPTSTTLGNVLIPLHDCISYLKAIYLDYILSVEAVPSYQLILCSVLLGWIDNAMIPIAIRLLCNSDWRQQKKDDNDKWHLLIASLIYLDIESATFQYNPPQIYNGKEVMRLSAIKGEHKERAVVILLEAKLMCLLNKVVTLFYQVVKQQEEVKVRKIDVDEVLTLVRDMELWEQELPDWAKWNVIKENKGPEFIVHMHMIYNMVKILLFRPFSITVGQNQEEQTLTKTTFLDLSIQAADKLATCLVDVSYGHMDHWTTSACNLVTDVTERVTKMFDKDEEIVDQLEKIQSLYGFRKVYRLNLSYDDTAEKRAVWQFKHDCFRKDNTEKLCEIKRRTAKPNQEQQRDQEADATDQQHKSDYTNNSIAHTLSEFSERLDHVDRKRKELREQTVELSRVQAKQQKVVEVLMDFIMQLLDKYPNSDSDKQRQTVMATQPLDYLMNPNQVDMMLTPSLPPPPPPPTPPSPALPTISPPASNISPSLPSISPPLPSISPSALHQHHTTSLPSISSLMADRLEHELPPLQKRPPHDQK</sequence>
<evidence type="ECO:0000313" key="6">
    <source>
        <dbReference type="EMBL" id="GAA5814250.1"/>
    </source>
</evidence>
<organism evidence="6 7">
    <name type="scientific">Mucor flavus</name>
    <dbReference type="NCBI Taxonomy" id="439312"/>
    <lineage>
        <taxon>Eukaryota</taxon>
        <taxon>Fungi</taxon>
        <taxon>Fungi incertae sedis</taxon>
        <taxon>Mucoromycota</taxon>
        <taxon>Mucoromycotina</taxon>
        <taxon>Mucoromycetes</taxon>
        <taxon>Mucorales</taxon>
        <taxon>Mucorineae</taxon>
        <taxon>Mucoraceae</taxon>
        <taxon>Mucor</taxon>
    </lineage>
</organism>
<reference evidence="6 7" key="1">
    <citation type="submission" date="2024-04" db="EMBL/GenBank/DDBJ databases">
        <title>genome sequences of Mucor flavus KT1a and Helicostylum pulchrum KT1b strains isolated from the surface of a dry-aged beef.</title>
        <authorList>
            <person name="Toyotome T."/>
            <person name="Hosono M."/>
            <person name="Torimaru M."/>
            <person name="Fukuda K."/>
            <person name="Mikami N."/>
        </authorList>
    </citation>
    <scope>NUCLEOTIDE SEQUENCE [LARGE SCALE GENOMIC DNA]</scope>
    <source>
        <strain evidence="6 7">KT1a</strain>
    </source>
</reference>
<evidence type="ECO:0000259" key="5">
    <source>
        <dbReference type="SMART" id="SM00415"/>
    </source>
</evidence>
<keyword evidence="1" id="KW-0238">DNA-binding</keyword>
<dbReference type="InterPro" id="IPR000232">
    <property type="entry name" value="HSF_DNA-bd"/>
</dbReference>